<dbReference type="PANTHER" id="PTHR43133:SF45">
    <property type="entry name" value="RNA POLYMERASE ECF-TYPE SIGMA FACTOR"/>
    <property type="match status" value="1"/>
</dbReference>
<dbReference type="PANTHER" id="PTHR43133">
    <property type="entry name" value="RNA POLYMERASE ECF-TYPE SIGMA FACTO"/>
    <property type="match status" value="1"/>
</dbReference>
<name>A0ABQ6GU38_9GAMM</name>
<dbReference type="Pfam" id="PF08281">
    <property type="entry name" value="Sigma70_r4_2"/>
    <property type="match status" value="1"/>
</dbReference>
<dbReference type="NCBIfam" id="TIGR02937">
    <property type="entry name" value="sigma70-ECF"/>
    <property type="match status" value="1"/>
</dbReference>
<proteinExistence type="inferred from homology"/>
<keyword evidence="2" id="KW-0805">Transcription regulation</keyword>
<dbReference type="InterPro" id="IPR014284">
    <property type="entry name" value="RNA_pol_sigma-70_dom"/>
</dbReference>
<dbReference type="InterPro" id="IPR007627">
    <property type="entry name" value="RNA_pol_sigma70_r2"/>
</dbReference>
<dbReference type="InterPro" id="IPR013249">
    <property type="entry name" value="RNA_pol_sigma70_r4_t2"/>
</dbReference>
<dbReference type="Pfam" id="PF04542">
    <property type="entry name" value="Sigma70_r2"/>
    <property type="match status" value="1"/>
</dbReference>
<dbReference type="InterPro" id="IPR039425">
    <property type="entry name" value="RNA_pol_sigma-70-like"/>
</dbReference>
<dbReference type="EMBL" id="BSST01000001">
    <property type="protein sequence ID" value="GLX78844.1"/>
    <property type="molecule type" value="Genomic_DNA"/>
</dbReference>
<dbReference type="InterPro" id="IPR013325">
    <property type="entry name" value="RNA_pol_sigma_r2"/>
</dbReference>
<dbReference type="RefSeq" id="WP_284244720.1">
    <property type="nucleotide sequence ID" value="NZ_BSST01000001.1"/>
</dbReference>
<evidence type="ECO:0000259" key="5">
    <source>
        <dbReference type="Pfam" id="PF04542"/>
    </source>
</evidence>
<evidence type="ECO:0000256" key="2">
    <source>
        <dbReference type="ARBA" id="ARBA00023015"/>
    </source>
</evidence>
<dbReference type="GO" id="GO:0000428">
    <property type="term" value="C:DNA-directed RNA polymerase complex"/>
    <property type="evidence" value="ECO:0007669"/>
    <property type="project" value="UniProtKB-KW"/>
</dbReference>
<keyword evidence="8" id="KW-1185">Reference proteome</keyword>
<keyword evidence="7" id="KW-0240">DNA-directed RNA polymerase</keyword>
<reference evidence="7 8" key="1">
    <citation type="submission" date="2023-03" db="EMBL/GenBank/DDBJ databases">
        <title>Draft genome sequence of Thalassotalea insulae KCTC 62186T.</title>
        <authorList>
            <person name="Sawabe T."/>
        </authorList>
    </citation>
    <scope>NUCLEOTIDE SEQUENCE [LARGE SCALE GENOMIC DNA]</scope>
    <source>
        <strain evidence="7 8">KCTC 62186</strain>
    </source>
</reference>
<organism evidence="7 8">
    <name type="scientific">Thalassotalea insulae</name>
    <dbReference type="NCBI Taxonomy" id="2056778"/>
    <lineage>
        <taxon>Bacteria</taxon>
        <taxon>Pseudomonadati</taxon>
        <taxon>Pseudomonadota</taxon>
        <taxon>Gammaproteobacteria</taxon>
        <taxon>Alteromonadales</taxon>
        <taxon>Colwelliaceae</taxon>
        <taxon>Thalassotalea</taxon>
    </lineage>
</organism>
<keyword evidence="3" id="KW-0731">Sigma factor</keyword>
<comment type="caution">
    <text evidence="7">The sequence shown here is derived from an EMBL/GenBank/DDBJ whole genome shotgun (WGS) entry which is preliminary data.</text>
</comment>
<feature type="domain" description="RNA polymerase sigma factor 70 region 4 type 2" evidence="6">
    <location>
        <begin position="103"/>
        <end position="154"/>
    </location>
</feature>
<feature type="domain" description="RNA polymerase sigma-70 region 2" evidence="5">
    <location>
        <begin position="13"/>
        <end position="76"/>
    </location>
</feature>
<dbReference type="Gene3D" id="1.10.1740.10">
    <property type="match status" value="1"/>
</dbReference>
<evidence type="ECO:0000259" key="6">
    <source>
        <dbReference type="Pfam" id="PF08281"/>
    </source>
</evidence>
<dbReference type="InterPro" id="IPR036388">
    <property type="entry name" value="WH-like_DNA-bd_sf"/>
</dbReference>
<evidence type="ECO:0000313" key="8">
    <source>
        <dbReference type="Proteomes" id="UP001157186"/>
    </source>
</evidence>
<dbReference type="CDD" id="cd06171">
    <property type="entry name" value="Sigma70_r4"/>
    <property type="match status" value="1"/>
</dbReference>
<accession>A0ABQ6GU38</accession>
<protein>
    <submittedName>
        <fullName evidence="7">DNA-directed RNA polymerase sigma-70 factor</fullName>
    </submittedName>
</protein>
<comment type="similarity">
    <text evidence="1">Belongs to the sigma-70 factor family. ECF subfamily.</text>
</comment>
<evidence type="ECO:0000256" key="3">
    <source>
        <dbReference type="ARBA" id="ARBA00023082"/>
    </source>
</evidence>
<dbReference type="SUPFAM" id="SSF88659">
    <property type="entry name" value="Sigma3 and sigma4 domains of RNA polymerase sigma factors"/>
    <property type="match status" value="1"/>
</dbReference>
<dbReference type="Gene3D" id="1.10.10.10">
    <property type="entry name" value="Winged helix-like DNA-binding domain superfamily/Winged helix DNA-binding domain"/>
    <property type="match status" value="1"/>
</dbReference>
<keyword evidence="4" id="KW-0804">Transcription</keyword>
<gene>
    <name evidence="7" type="ORF">tinsulaeT_21840</name>
</gene>
<evidence type="ECO:0000313" key="7">
    <source>
        <dbReference type="EMBL" id="GLX78844.1"/>
    </source>
</evidence>
<dbReference type="InterPro" id="IPR013324">
    <property type="entry name" value="RNA_pol_sigma_r3/r4-like"/>
</dbReference>
<sequence length="166" mass="19485">MGSDFYLQSILPYAGIIIKICRAYTNNQENFEDYYQEVCLQIWRSRNNFNQESDWSTWIYRIALNVCLTQLKRRKKGDKQLVSDVLPEEVIDDSKVFVSDEINQLYNAIKHLSEIDRAVILLYLEEKSYAEIADIIGTNSNNIGVRIKRIKSRLSNYIQQKECSDD</sequence>
<evidence type="ECO:0000256" key="4">
    <source>
        <dbReference type="ARBA" id="ARBA00023163"/>
    </source>
</evidence>
<dbReference type="Proteomes" id="UP001157186">
    <property type="component" value="Unassembled WGS sequence"/>
</dbReference>
<evidence type="ECO:0000256" key="1">
    <source>
        <dbReference type="ARBA" id="ARBA00010641"/>
    </source>
</evidence>
<dbReference type="SUPFAM" id="SSF88946">
    <property type="entry name" value="Sigma2 domain of RNA polymerase sigma factors"/>
    <property type="match status" value="1"/>
</dbReference>